<evidence type="ECO:0000313" key="3">
    <source>
        <dbReference type="Proteomes" id="UP000199634"/>
    </source>
</evidence>
<organism evidence="2 3">
    <name type="scientific">Paenimyroides marinum</name>
    <dbReference type="NCBI Taxonomy" id="1159016"/>
    <lineage>
        <taxon>Bacteria</taxon>
        <taxon>Pseudomonadati</taxon>
        <taxon>Bacteroidota</taxon>
        <taxon>Flavobacteriia</taxon>
        <taxon>Flavobacteriales</taxon>
        <taxon>Flavobacteriaceae</taxon>
        <taxon>Paenimyroides</taxon>
    </lineage>
</organism>
<dbReference type="STRING" id="1159016.SAMN02927937_01165"/>
<feature type="transmembrane region" description="Helical" evidence="1">
    <location>
        <begin position="122"/>
        <end position="140"/>
    </location>
</feature>
<dbReference type="Proteomes" id="UP000199634">
    <property type="component" value="Unassembled WGS sequence"/>
</dbReference>
<proteinExistence type="predicted"/>
<protein>
    <recommendedName>
        <fullName evidence="4">DUF975 family protein</fullName>
    </recommendedName>
</protein>
<sequence length="237" mass="26483">MNYEIDQQKLSEQIILTARKTAVVSGLYILLVFIIVFVLYAIGLFLLFDSPKEFFRLSNPVLVEELLVSKATEIMLLNMGVSMLMHYFLSGIYGIIKKGLVLPYSDISNAFKSIFSKQGLKVLNVIVLVQMVSTGFSYLLDLAGFSLVGFGISLLLQFLTYFAIPAIYIANSGVRKSIQKSISLVNQKPGFLIFFISVTYFLSLIGILFLGIGIILTLPLNYIVAYSLYIHISEQID</sequence>
<keyword evidence="1" id="KW-0472">Membrane</keyword>
<feature type="transmembrane region" description="Helical" evidence="1">
    <location>
        <begin position="146"/>
        <end position="170"/>
    </location>
</feature>
<reference evidence="2 3" key="1">
    <citation type="submission" date="2016-10" db="EMBL/GenBank/DDBJ databases">
        <authorList>
            <person name="de Groot N.N."/>
        </authorList>
    </citation>
    <scope>NUCLEOTIDE SEQUENCE [LARGE SCALE GENOMIC DNA]</scope>
    <source>
        <strain evidence="2 3">CGMCC 1.10825</strain>
    </source>
</reference>
<feature type="transmembrane region" description="Helical" evidence="1">
    <location>
        <begin position="21"/>
        <end position="48"/>
    </location>
</feature>
<name>A0A1H6KFE9_9FLAO</name>
<dbReference type="AlphaFoldDB" id="A0A1H6KFE9"/>
<evidence type="ECO:0000313" key="2">
    <source>
        <dbReference type="EMBL" id="SEH74044.1"/>
    </source>
</evidence>
<accession>A0A1H6KFE9</accession>
<dbReference type="EMBL" id="FNXE01000012">
    <property type="protein sequence ID" value="SEH74044.1"/>
    <property type="molecule type" value="Genomic_DNA"/>
</dbReference>
<keyword evidence="1" id="KW-0812">Transmembrane</keyword>
<dbReference type="RefSeq" id="WP_091097305.1">
    <property type="nucleotide sequence ID" value="NZ_FNXE01000012.1"/>
</dbReference>
<evidence type="ECO:0008006" key="4">
    <source>
        <dbReference type="Google" id="ProtNLM"/>
    </source>
</evidence>
<keyword evidence="3" id="KW-1185">Reference proteome</keyword>
<feature type="transmembrane region" description="Helical" evidence="1">
    <location>
        <begin position="74"/>
        <end position="96"/>
    </location>
</feature>
<evidence type="ECO:0000256" key="1">
    <source>
        <dbReference type="SAM" id="Phobius"/>
    </source>
</evidence>
<gene>
    <name evidence="2" type="ORF">SAMN02927937_01165</name>
</gene>
<keyword evidence="1" id="KW-1133">Transmembrane helix</keyword>
<dbReference type="OrthoDB" id="1341996at2"/>
<feature type="transmembrane region" description="Helical" evidence="1">
    <location>
        <begin position="191"/>
        <end position="218"/>
    </location>
</feature>